<evidence type="ECO:0000313" key="1">
    <source>
        <dbReference type="EMBL" id="AFJ62864.1"/>
    </source>
</evidence>
<dbReference type="EMBL" id="CP003332">
    <property type="protein sequence ID" value="AFJ62864.1"/>
    <property type="molecule type" value="Genomic_DNA"/>
</dbReference>
<dbReference type="RefSeq" id="WP_014721577.1">
    <property type="nucleotide sequence ID" value="NC_017061.1"/>
</dbReference>
<protein>
    <submittedName>
        <fullName evidence="1">Uncharacterized protein</fullName>
    </submittedName>
</protein>
<dbReference type="PATRIC" id="fig|1126211.3.peg.2820"/>
<sequence>MKQDFRQAFEQALAVFREKHGPEKGGMLLMCHVHEFLQNTVGGRK</sequence>
<dbReference type="HOGENOM" id="CLU_3195654_0_0_9"/>
<dbReference type="AlphaFoldDB" id="I2C890"/>
<evidence type="ECO:0000313" key="2">
    <source>
        <dbReference type="Proteomes" id="UP000002878"/>
    </source>
</evidence>
<gene>
    <name evidence="1" type="ORF">MUS_2971</name>
</gene>
<dbReference type="Proteomes" id="UP000002878">
    <property type="component" value="Chromosome"/>
</dbReference>
<proteinExistence type="predicted"/>
<reference evidence="1 2" key="1">
    <citation type="journal article" date="2012" name="J. Biotechnol.">
        <title>Genome sequence of the plant growth promoting strain Bacillus amyloliquefaciens subsp. plantarum B9601-Y2 and expression of mersacidin and other secondary metabolites.</title>
        <authorList>
            <person name="He P."/>
            <person name="Hao K."/>
            <person name="Blom J."/>
            <person name="Ruckert C."/>
            <person name="Vater J."/>
            <person name="Mao Z."/>
            <person name="Wu Y."/>
            <person name="Hou M."/>
            <person name="He P."/>
            <person name="He Y."/>
            <person name="Borriss R."/>
        </authorList>
    </citation>
    <scope>NUCLEOTIDE SEQUENCE [LARGE SCALE GENOMIC DNA]</scope>
    <source>
        <strain evidence="1">Y2</strain>
    </source>
</reference>
<accession>I2C890</accession>
<dbReference type="KEGG" id="bqy:MUS_2971"/>
<organism evidence="1 2">
    <name type="scientific">Bacillus amyloliquefaciens (strain Y2)</name>
    <name type="common">Bacillus amyloliquefaciens subsp. plantarum (strain B9601-Y2)</name>
    <dbReference type="NCBI Taxonomy" id="1155777"/>
    <lineage>
        <taxon>Bacteria</taxon>
        <taxon>Bacillati</taxon>
        <taxon>Bacillota</taxon>
        <taxon>Bacilli</taxon>
        <taxon>Bacillales</taxon>
        <taxon>Bacillaceae</taxon>
        <taxon>Bacillus</taxon>
        <taxon>Bacillus amyloliquefaciens group</taxon>
    </lineage>
</organism>
<name>I2C890_BACAY</name>